<keyword evidence="5" id="KW-0843">Virulence</keyword>
<keyword evidence="3 9" id="KW-1133">Transmembrane helix</keyword>
<dbReference type="GO" id="GO:0043386">
    <property type="term" value="P:mycotoxin biosynthetic process"/>
    <property type="evidence" value="ECO:0007669"/>
    <property type="project" value="InterPro"/>
</dbReference>
<dbReference type="EMBL" id="LKEB01000091">
    <property type="protein sequence ID" value="ROV91403.1"/>
    <property type="molecule type" value="Genomic_DNA"/>
</dbReference>
<evidence type="ECO:0000256" key="7">
    <source>
        <dbReference type="ARBA" id="ARBA00023180"/>
    </source>
</evidence>
<keyword evidence="7" id="KW-0325">Glycoprotein</keyword>
<proteinExistence type="inferred from homology"/>
<feature type="transmembrane region" description="Helical" evidence="9">
    <location>
        <begin position="48"/>
        <end position="66"/>
    </location>
</feature>
<keyword evidence="2 9" id="KW-0812">Transmembrane</keyword>
<dbReference type="STRING" id="1230097.A0A423VK74"/>
<evidence type="ECO:0008006" key="12">
    <source>
        <dbReference type="Google" id="ProtNLM"/>
    </source>
</evidence>
<dbReference type="InParanoid" id="A0A423VK74"/>
<dbReference type="PANTHER" id="PTHR33365">
    <property type="entry name" value="YALI0B05434P"/>
    <property type="match status" value="1"/>
</dbReference>
<dbReference type="PANTHER" id="PTHR33365:SF7">
    <property type="entry name" value="TAT PATHWAY SIGNAL SEQUENCE"/>
    <property type="match status" value="1"/>
</dbReference>
<evidence type="ECO:0000256" key="6">
    <source>
        <dbReference type="ARBA" id="ARBA00023136"/>
    </source>
</evidence>
<dbReference type="GO" id="GO:0016020">
    <property type="term" value="C:membrane"/>
    <property type="evidence" value="ECO:0007669"/>
    <property type="project" value="UniProtKB-SubCell"/>
</dbReference>
<gene>
    <name evidence="10" type="ORF">VPNG_09969</name>
</gene>
<sequence length="264" mass="30346">MDLDRSSSSIDHDEERQALFSDKEHDALWSPVLPTSSNTTRAFTWTRLYVFALHVALFLVGTLFWLSSRKHSEVVDLAGRSWSPVHPYIEYEISADNSSLYDSTSKYSGPPSEELDDAWWELLEPAVSNASAEEIERAGESLDAVAEVTMGGYLAGLGVYHELHCLRRIRSYIHEYYYYPNISKSERRDERHHLDHCTELLRTRIMCHASTDLEVFWWGEHSPVAPEARSSAKRVCVRWDSLHDCSKTRFVSGDDPPVKPRPER</sequence>
<evidence type="ECO:0000256" key="4">
    <source>
        <dbReference type="ARBA" id="ARBA00023002"/>
    </source>
</evidence>
<name>A0A423VK74_9PEZI</name>
<organism evidence="10 11">
    <name type="scientific">Cytospora leucostoma</name>
    <dbReference type="NCBI Taxonomy" id="1230097"/>
    <lineage>
        <taxon>Eukaryota</taxon>
        <taxon>Fungi</taxon>
        <taxon>Dikarya</taxon>
        <taxon>Ascomycota</taxon>
        <taxon>Pezizomycotina</taxon>
        <taxon>Sordariomycetes</taxon>
        <taxon>Sordariomycetidae</taxon>
        <taxon>Diaporthales</taxon>
        <taxon>Cytosporaceae</taxon>
        <taxon>Cytospora</taxon>
    </lineage>
</organism>
<evidence type="ECO:0000313" key="10">
    <source>
        <dbReference type="EMBL" id="ROV91403.1"/>
    </source>
</evidence>
<dbReference type="GO" id="GO:0016491">
    <property type="term" value="F:oxidoreductase activity"/>
    <property type="evidence" value="ECO:0007669"/>
    <property type="project" value="UniProtKB-KW"/>
</dbReference>
<dbReference type="OrthoDB" id="3687641at2759"/>
<keyword evidence="11" id="KW-1185">Reference proteome</keyword>
<evidence type="ECO:0000256" key="2">
    <source>
        <dbReference type="ARBA" id="ARBA00022692"/>
    </source>
</evidence>
<comment type="subcellular location">
    <subcellularLocation>
        <location evidence="1">Membrane</location>
        <topology evidence="1">Single-pass membrane protein</topology>
    </subcellularLocation>
</comment>
<protein>
    <recommendedName>
        <fullName evidence="12">DUF3328 domain-containing protein</fullName>
    </recommendedName>
</protein>
<comment type="similarity">
    <text evidence="8">Belongs to the ustYa family.</text>
</comment>
<evidence type="ECO:0000256" key="5">
    <source>
        <dbReference type="ARBA" id="ARBA00023026"/>
    </source>
</evidence>
<evidence type="ECO:0000256" key="1">
    <source>
        <dbReference type="ARBA" id="ARBA00004167"/>
    </source>
</evidence>
<evidence type="ECO:0000256" key="9">
    <source>
        <dbReference type="SAM" id="Phobius"/>
    </source>
</evidence>
<evidence type="ECO:0000256" key="8">
    <source>
        <dbReference type="ARBA" id="ARBA00035112"/>
    </source>
</evidence>
<keyword evidence="6 9" id="KW-0472">Membrane</keyword>
<keyword evidence="4" id="KW-0560">Oxidoreductase</keyword>
<evidence type="ECO:0000313" key="11">
    <source>
        <dbReference type="Proteomes" id="UP000285146"/>
    </source>
</evidence>
<dbReference type="Pfam" id="PF11807">
    <property type="entry name" value="UstYa"/>
    <property type="match status" value="1"/>
</dbReference>
<comment type="caution">
    <text evidence="10">The sequence shown here is derived from an EMBL/GenBank/DDBJ whole genome shotgun (WGS) entry which is preliminary data.</text>
</comment>
<reference evidence="10 11" key="1">
    <citation type="submission" date="2015-09" db="EMBL/GenBank/DDBJ databases">
        <title>Host preference determinants of Valsa canker pathogens revealed by comparative genomics.</title>
        <authorList>
            <person name="Yin Z."/>
            <person name="Huang L."/>
        </authorList>
    </citation>
    <scope>NUCLEOTIDE SEQUENCE [LARGE SCALE GENOMIC DNA]</scope>
    <source>
        <strain evidence="10 11">SXYLt</strain>
    </source>
</reference>
<dbReference type="Proteomes" id="UP000285146">
    <property type="component" value="Unassembled WGS sequence"/>
</dbReference>
<evidence type="ECO:0000256" key="3">
    <source>
        <dbReference type="ARBA" id="ARBA00022989"/>
    </source>
</evidence>
<dbReference type="AlphaFoldDB" id="A0A423VK74"/>
<accession>A0A423VK74</accession>
<dbReference type="InterPro" id="IPR021765">
    <property type="entry name" value="UstYa-like"/>
</dbReference>